<dbReference type="AlphaFoldDB" id="A0AA36HP34"/>
<evidence type="ECO:0000313" key="2">
    <source>
        <dbReference type="Proteomes" id="UP001178507"/>
    </source>
</evidence>
<protein>
    <submittedName>
        <fullName evidence="1">Uncharacterized protein</fullName>
    </submittedName>
</protein>
<keyword evidence="2" id="KW-1185">Reference proteome</keyword>
<dbReference type="EMBL" id="CAUJNA010000116">
    <property type="protein sequence ID" value="CAJ1372160.1"/>
    <property type="molecule type" value="Genomic_DNA"/>
</dbReference>
<comment type="caution">
    <text evidence="1">The sequence shown here is derived from an EMBL/GenBank/DDBJ whole genome shotgun (WGS) entry which is preliminary data.</text>
</comment>
<gene>
    <name evidence="1" type="ORF">EVOR1521_LOCUS2299</name>
</gene>
<organism evidence="1 2">
    <name type="scientific">Effrenium voratum</name>
    <dbReference type="NCBI Taxonomy" id="2562239"/>
    <lineage>
        <taxon>Eukaryota</taxon>
        <taxon>Sar</taxon>
        <taxon>Alveolata</taxon>
        <taxon>Dinophyceae</taxon>
        <taxon>Suessiales</taxon>
        <taxon>Symbiodiniaceae</taxon>
        <taxon>Effrenium</taxon>
    </lineage>
</organism>
<name>A0AA36HP34_9DINO</name>
<proteinExistence type="predicted"/>
<dbReference type="Proteomes" id="UP001178507">
    <property type="component" value="Unassembled WGS sequence"/>
</dbReference>
<sequence length="102" mass="11927">MRPPVQTRVTFDEETEVLLIDTVGDILMDNAQYRVLLHLKEDRQRDRPLSDLFGYSVTRFFKEQKFALLVTGIRPHQPGISGISDRMRGSWAQVRRLEFHPS</sequence>
<evidence type="ECO:0000313" key="1">
    <source>
        <dbReference type="EMBL" id="CAJ1372160.1"/>
    </source>
</evidence>
<reference evidence="1" key="1">
    <citation type="submission" date="2023-08" db="EMBL/GenBank/DDBJ databases">
        <authorList>
            <person name="Chen Y."/>
            <person name="Shah S."/>
            <person name="Dougan E. K."/>
            <person name="Thang M."/>
            <person name="Chan C."/>
        </authorList>
    </citation>
    <scope>NUCLEOTIDE SEQUENCE</scope>
</reference>
<accession>A0AA36HP34</accession>